<feature type="region of interest" description="Disordered" evidence="5">
    <location>
        <begin position="1"/>
        <end position="51"/>
    </location>
</feature>
<feature type="region of interest" description="Disordered" evidence="5">
    <location>
        <begin position="1029"/>
        <end position="1145"/>
    </location>
</feature>
<dbReference type="OrthoDB" id="310853at2759"/>
<feature type="region of interest" description="Disordered" evidence="5">
    <location>
        <begin position="366"/>
        <end position="391"/>
    </location>
</feature>
<feature type="domain" description="Timeless N-terminal" evidence="6">
    <location>
        <begin position="82"/>
        <end position="341"/>
    </location>
</feature>
<evidence type="ECO:0000313" key="9">
    <source>
        <dbReference type="Proteomes" id="UP000190648"/>
    </source>
</evidence>
<feature type="compositionally biased region" description="Low complexity" evidence="5">
    <location>
        <begin position="1058"/>
        <end position="1072"/>
    </location>
</feature>
<dbReference type="Pfam" id="PF04821">
    <property type="entry name" value="TIMELESS"/>
    <property type="match status" value="1"/>
</dbReference>
<reference evidence="8 9" key="1">
    <citation type="submission" date="2016-02" db="EMBL/GenBank/DDBJ databases">
        <title>Band-tailed pigeon sequencing and assembly.</title>
        <authorList>
            <person name="Soares A.E."/>
            <person name="Novak B.J."/>
            <person name="Rice E.S."/>
            <person name="O'Connell B."/>
            <person name="Chang D."/>
            <person name="Weber S."/>
            <person name="Shapiro B."/>
        </authorList>
    </citation>
    <scope>NUCLEOTIDE SEQUENCE [LARGE SCALE GENOMIC DNA]</scope>
    <source>
        <strain evidence="8">BTP2013</strain>
        <tissue evidence="8">Blood</tissue>
    </source>
</reference>
<evidence type="ECO:0000259" key="7">
    <source>
        <dbReference type="Pfam" id="PF05029"/>
    </source>
</evidence>
<dbReference type="STRING" id="372326.A0A1V4JCY3"/>
<organism evidence="8 9">
    <name type="scientific">Patagioenas fasciata monilis</name>
    <dbReference type="NCBI Taxonomy" id="372326"/>
    <lineage>
        <taxon>Eukaryota</taxon>
        <taxon>Metazoa</taxon>
        <taxon>Chordata</taxon>
        <taxon>Craniata</taxon>
        <taxon>Vertebrata</taxon>
        <taxon>Euteleostomi</taxon>
        <taxon>Archelosauria</taxon>
        <taxon>Archosauria</taxon>
        <taxon>Dinosauria</taxon>
        <taxon>Saurischia</taxon>
        <taxon>Theropoda</taxon>
        <taxon>Coelurosauria</taxon>
        <taxon>Aves</taxon>
        <taxon>Neognathae</taxon>
        <taxon>Neoaves</taxon>
        <taxon>Columbimorphae</taxon>
        <taxon>Columbiformes</taxon>
        <taxon>Columbidae</taxon>
        <taxon>Patagioenas</taxon>
    </lineage>
</organism>
<name>A0A1V4JCY3_PATFA</name>
<accession>A0A1V4JCY3</accession>
<dbReference type="PANTHER" id="PTHR22940">
    <property type="entry name" value="TIMEOUT/TIMELESS-2"/>
    <property type="match status" value="1"/>
</dbReference>
<dbReference type="InterPro" id="IPR044998">
    <property type="entry name" value="Timeless"/>
</dbReference>
<dbReference type="AlphaFoldDB" id="A0A1V4JCY3"/>
<feature type="compositionally biased region" description="Basic and acidic residues" evidence="5">
    <location>
        <begin position="366"/>
        <end position="375"/>
    </location>
</feature>
<dbReference type="GO" id="GO:0000076">
    <property type="term" value="P:DNA replication checkpoint signaling"/>
    <property type="evidence" value="ECO:0007669"/>
    <property type="project" value="TreeGrafter"/>
</dbReference>
<dbReference type="Pfam" id="PF26019">
    <property type="entry name" value="HTH_TIMELESS"/>
    <property type="match status" value="2"/>
</dbReference>
<sequence length="1145" mass="129742">MPLKAAPSPGPRAGRGLPPRELGRLCNAAPAPGPGTARATRRGRRRPPVPGPGAPVRCMDWYMMNCELLATCSALGYLEGDVYHREPDCLESVKDLIRYLRHEDETRDVRQQLGAAQILQNDLLPIMVQYPQDKVLFDAVIRLMVNLTQPALLCFGKVPADAASRHHFLQVLSYLQAYKEAFASEKVFGVLSEKLYDLLQLDWEQRQEEDTLLIERILLLLRNVLHVPPDPTEEQGVDGDASVHDRVLWALHISGMDDLLKFLASAQTEQQWALHVLEIISLMFRDQSPEELAALGQGQAADEHGEDTRELESLRQRELAEKRARVLQRPSRHSRFRGSYVLQGLKAIGDQDIIFHKGLHNLKSYSHDLGKEPRRVPRRRQAAPETEPPRRSARNVRLFLRHFCQDFLEGCYNRLMLLVKDQLVREKAQQHDETYYLWASAFFMAFNRRRGFRPELVSETVGVRAFHFIEQNLTAYYEMALMDKKEAATWARRMHLALKAYQELLRTVQEMDRSPEQAVRDSSQVIKSNIFYLMEYRQLFLTLFRKFDETKQPRSFLRDLVETAHLFLRMLERFCRGRAGLVVQSKRVRRRRKKPLVAAAPAPQPPELEELWAALAPQLQGCLQGEVPLPEDMVPFDAASEVPVDEQRAAALLQIQGCLRDGRVPPALRLLRAARDVWPEGDVFGAPDAGPAEETQLLREILFAPLPQPAPPEAEEPEEEEEEEEEEETVQVSEKEFNFLDYLKQAVRSRVPPWTPQEEQELRELYWKYKEVEGQDVVAAILAQLSVPGRTRRQVVKQLVRLGLATSARDFPRDRKGTRIVLWTQEQEEELTRLFEEFQGSDDVLGSIMKHLTARRSRARVVEKLLALGLVAERKELYKKRRRKGQGPPTPGAAGAPAVPAQDSSAEDGDSEEDEEDDEEEDDEGEEGPMEEHGAPQEGAGGRLVYRLHREGLEGPLRWLQTCLRRTAGDREEDGASHPVPLVPLTEENEDAMENRRFRALLRQLGLRPPASEQESFWRIPAALTPQQLRRAAASITHRGPDPPGSPQGLLESPGCPQDLDAAAEQALAGLGSDSESEDPVAVPSPVQPGTKRRRELDSEDEAMGSSGTEPAPAAPGSEEDEAEEPQPPGRRKRVRRVEEEEEED</sequence>
<feature type="compositionally biased region" description="Low complexity" evidence="5">
    <location>
        <begin position="892"/>
        <end position="904"/>
    </location>
</feature>
<dbReference type="GO" id="GO:0031298">
    <property type="term" value="C:replication fork protection complex"/>
    <property type="evidence" value="ECO:0007669"/>
    <property type="project" value="TreeGrafter"/>
</dbReference>
<protein>
    <submittedName>
        <fullName evidence="8">Timeless-like protein</fullName>
    </submittedName>
</protein>
<dbReference type="InterPro" id="IPR007725">
    <property type="entry name" value="TIMELESS_C"/>
</dbReference>
<dbReference type="PANTHER" id="PTHR22940:SF4">
    <property type="entry name" value="PROTEIN TIMELESS HOMOLOG"/>
    <property type="match status" value="1"/>
</dbReference>
<dbReference type="Pfam" id="PF05029">
    <property type="entry name" value="TIMELESS_C"/>
    <property type="match status" value="1"/>
</dbReference>
<feature type="region of interest" description="Disordered" evidence="5">
    <location>
        <begin position="707"/>
        <end position="731"/>
    </location>
</feature>
<comment type="caution">
    <text evidence="8">The sequence shown here is derived from an EMBL/GenBank/DDBJ whole genome shotgun (WGS) entry which is preliminary data.</text>
</comment>
<feature type="region of interest" description="Disordered" evidence="5">
    <location>
        <begin position="879"/>
        <end position="941"/>
    </location>
</feature>
<keyword evidence="4" id="KW-0131">Cell cycle</keyword>
<dbReference type="InterPro" id="IPR006906">
    <property type="entry name" value="Timeless_N"/>
</dbReference>
<evidence type="ECO:0000256" key="5">
    <source>
        <dbReference type="SAM" id="MobiDB-lite"/>
    </source>
</evidence>
<feature type="compositionally biased region" description="Acidic residues" evidence="5">
    <location>
        <begin position="713"/>
        <end position="729"/>
    </location>
</feature>
<evidence type="ECO:0000256" key="4">
    <source>
        <dbReference type="ARBA" id="ARBA00023306"/>
    </source>
</evidence>
<keyword evidence="3" id="KW-0539">Nucleus</keyword>
<evidence type="ECO:0000256" key="3">
    <source>
        <dbReference type="ARBA" id="ARBA00023242"/>
    </source>
</evidence>
<evidence type="ECO:0000259" key="6">
    <source>
        <dbReference type="Pfam" id="PF04821"/>
    </source>
</evidence>
<feature type="domain" description="Timeless C-terminal" evidence="7">
    <location>
        <begin position="947"/>
        <end position="1030"/>
    </location>
</feature>
<dbReference type="Proteomes" id="UP000190648">
    <property type="component" value="Unassembled WGS sequence"/>
</dbReference>
<keyword evidence="9" id="KW-1185">Reference proteome</keyword>
<evidence type="ECO:0000256" key="2">
    <source>
        <dbReference type="ARBA" id="ARBA00008174"/>
    </source>
</evidence>
<feature type="compositionally biased region" description="Low complexity" evidence="5">
    <location>
        <begin position="1"/>
        <end position="38"/>
    </location>
</feature>
<feature type="compositionally biased region" description="Acidic residues" evidence="5">
    <location>
        <begin position="905"/>
        <end position="929"/>
    </location>
</feature>
<dbReference type="GO" id="GO:0048511">
    <property type="term" value="P:rhythmic process"/>
    <property type="evidence" value="ECO:0007669"/>
    <property type="project" value="UniProtKB-KW"/>
</dbReference>
<evidence type="ECO:0000313" key="8">
    <source>
        <dbReference type="EMBL" id="OPJ69959.1"/>
    </source>
</evidence>
<dbReference type="GO" id="GO:0006281">
    <property type="term" value="P:DNA repair"/>
    <property type="evidence" value="ECO:0007669"/>
    <property type="project" value="TreeGrafter"/>
</dbReference>
<dbReference type="EMBL" id="LSYS01007927">
    <property type="protein sequence ID" value="OPJ69959.1"/>
    <property type="molecule type" value="Genomic_DNA"/>
</dbReference>
<evidence type="ECO:0000256" key="1">
    <source>
        <dbReference type="ARBA" id="ARBA00004123"/>
    </source>
</evidence>
<comment type="subcellular location">
    <subcellularLocation>
        <location evidence="1">Nucleus</location>
    </subcellularLocation>
</comment>
<dbReference type="GO" id="GO:0003677">
    <property type="term" value="F:DNA binding"/>
    <property type="evidence" value="ECO:0007669"/>
    <property type="project" value="TreeGrafter"/>
</dbReference>
<gene>
    <name evidence="8" type="primary">TIMELESS</name>
    <name evidence="8" type="ORF">AV530_008447</name>
</gene>
<proteinExistence type="inferred from homology"/>
<comment type="similarity">
    <text evidence="2">Belongs to the timeless family.</text>
</comment>
<dbReference type="GO" id="GO:0043111">
    <property type="term" value="P:replication fork arrest"/>
    <property type="evidence" value="ECO:0007669"/>
    <property type="project" value="TreeGrafter"/>
</dbReference>